<dbReference type="Gene3D" id="1.20.5.1930">
    <property type="match status" value="1"/>
</dbReference>
<dbReference type="CDD" id="cd16917">
    <property type="entry name" value="HATPase_UhpB-NarQ-NarX-like"/>
    <property type="match status" value="1"/>
</dbReference>
<dbReference type="PANTHER" id="PTHR24421">
    <property type="entry name" value="NITRATE/NITRITE SENSOR PROTEIN NARX-RELATED"/>
    <property type="match status" value="1"/>
</dbReference>
<dbReference type="InterPro" id="IPR036890">
    <property type="entry name" value="HATPase_C_sf"/>
</dbReference>
<evidence type="ECO:0000256" key="3">
    <source>
        <dbReference type="ARBA" id="ARBA00022553"/>
    </source>
</evidence>
<dbReference type="Pfam" id="PF23539">
    <property type="entry name" value="DUF7134"/>
    <property type="match status" value="1"/>
</dbReference>
<evidence type="ECO:0000256" key="2">
    <source>
        <dbReference type="ARBA" id="ARBA00012438"/>
    </source>
</evidence>
<dbReference type="GO" id="GO:0046983">
    <property type="term" value="F:protein dimerization activity"/>
    <property type="evidence" value="ECO:0007669"/>
    <property type="project" value="InterPro"/>
</dbReference>
<keyword evidence="14" id="KW-1185">Reference proteome</keyword>
<evidence type="ECO:0000259" key="10">
    <source>
        <dbReference type="Pfam" id="PF02518"/>
    </source>
</evidence>
<feature type="transmembrane region" description="Helical" evidence="9">
    <location>
        <begin position="151"/>
        <end position="170"/>
    </location>
</feature>
<evidence type="ECO:0000256" key="8">
    <source>
        <dbReference type="ARBA" id="ARBA00023012"/>
    </source>
</evidence>
<evidence type="ECO:0000259" key="12">
    <source>
        <dbReference type="Pfam" id="PF23539"/>
    </source>
</evidence>
<proteinExistence type="predicted"/>
<dbReference type="GO" id="GO:0016020">
    <property type="term" value="C:membrane"/>
    <property type="evidence" value="ECO:0007669"/>
    <property type="project" value="InterPro"/>
</dbReference>
<keyword evidence="3" id="KW-0597">Phosphoprotein</keyword>
<gene>
    <name evidence="13" type="ORF">CLV30_111102</name>
</gene>
<protein>
    <recommendedName>
        <fullName evidence="2">histidine kinase</fullName>
        <ecNumber evidence="2">2.7.13.3</ecNumber>
    </recommendedName>
</protein>
<keyword evidence="5" id="KW-0547">Nucleotide-binding</keyword>
<feature type="domain" description="DUF7134" evidence="12">
    <location>
        <begin position="32"/>
        <end position="174"/>
    </location>
</feature>
<evidence type="ECO:0000313" key="14">
    <source>
        <dbReference type="Proteomes" id="UP000243528"/>
    </source>
</evidence>
<dbReference type="Pfam" id="PF02518">
    <property type="entry name" value="HATPase_c"/>
    <property type="match status" value="1"/>
</dbReference>
<dbReference type="OrthoDB" id="227596at2"/>
<dbReference type="InterPro" id="IPR003594">
    <property type="entry name" value="HATPase_dom"/>
</dbReference>
<dbReference type="Gene3D" id="3.30.565.10">
    <property type="entry name" value="Histidine kinase-like ATPase, C-terminal domain"/>
    <property type="match status" value="1"/>
</dbReference>
<keyword evidence="6 13" id="KW-0418">Kinase</keyword>
<evidence type="ECO:0000256" key="7">
    <source>
        <dbReference type="ARBA" id="ARBA00022840"/>
    </source>
</evidence>
<dbReference type="AlphaFoldDB" id="A0A2P8DY79"/>
<organism evidence="13 14">
    <name type="scientific">Haloactinopolyspora alba</name>
    <dbReference type="NCBI Taxonomy" id="648780"/>
    <lineage>
        <taxon>Bacteria</taxon>
        <taxon>Bacillati</taxon>
        <taxon>Actinomycetota</taxon>
        <taxon>Actinomycetes</taxon>
        <taxon>Jiangellales</taxon>
        <taxon>Jiangellaceae</taxon>
        <taxon>Haloactinopolyspora</taxon>
    </lineage>
</organism>
<evidence type="ECO:0000259" key="11">
    <source>
        <dbReference type="Pfam" id="PF07730"/>
    </source>
</evidence>
<dbReference type="Pfam" id="PF07730">
    <property type="entry name" value="HisKA_3"/>
    <property type="match status" value="1"/>
</dbReference>
<keyword evidence="9" id="KW-0812">Transmembrane</keyword>
<sequence>MWRLRVCRYGRAVVDPEPSPSFSRLPPRWLLGADAVAALVYTALVLPTAVSEGHSPGLAVPLVLAVGLPVAVRRRWPRPVLAVVAVASVAGMATGVVEDPFVAATLATYTVALDEPRRRWVPTRTLGVAGAAFVVFAAAVGPVGWRWDEGASVLLGAAIVAAAWALGRAVRDRRAYTEHAARQLARRAVTDERLRIARELHDVVAHSMSLITVKAGVAHHVAHERPDEAADALGVIETTGRTALSEMRSLLHLLRTDETPAGASPDLAPAPGLADLPALVDRARMAGVQVDLRVEDGGDLPEGVDLCAYRIVQEALTNVVRHAAPAGCTVRIATADGTLAIDVRDDGPGVRVLPDSPADVGHGLIGMSERVAAFGGEFSAGPEPAGGFSVSARLPYRTADAGSPA</sequence>
<comment type="caution">
    <text evidence="13">The sequence shown here is derived from an EMBL/GenBank/DDBJ whole genome shotgun (WGS) entry which is preliminary data.</text>
</comment>
<accession>A0A2P8DY79</accession>
<reference evidence="13 14" key="1">
    <citation type="submission" date="2018-03" db="EMBL/GenBank/DDBJ databases">
        <title>Genomic Encyclopedia of Archaeal and Bacterial Type Strains, Phase II (KMG-II): from individual species to whole genera.</title>
        <authorList>
            <person name="Goeker M."/>
        </authorList>
    </citation>
    <scope>NUCLEOTIDE SEQUENCE [LARGE SCALE GENOMIC DNA]</scope>
    <source>
        <strain evidence="13 14">DSM 45211</strain>
    </source>
</reference>
<evidence type="ECO:0000256" key="9">
    <source>
        <dbReference type="SAM" id="Phobius"/>
    </source>
</evidence>
<evidence type="ECO:0000313" key="13">
    <source>
        <dbReference type="EMBL" id="PSL02147.1"/>
    </source>
</evidence>
<dbReference type="InterPro" id="IPR011712">
    <property type="entry name" value="Sig_transdc_His_kin_sub3_dim/P"/>
</dbReference>
<dbReference type="GO" id="GO:0000155">
    <property type="term" value="F:phosphorelay sensor kinase activity"/>
    <property type="evidence" value="ECO:0007669"/>
    <property type="project" value="InterPro"/>
</dbReference>
<feature type="transmembrane region" description="Helical" evidence="9">
    <location>
        <begin position="126"/>
        <end position="145"/>
    </location>
</feature>
<keyword evidence="7" id="KW-0067">ATP-binding</keyword>
<keyword evidence="8" id="KW-0902">Two-component regulatory system</keyword>
<dbReference type="GO" id="GO:0005524">
    <property type="term" value="F:ATP binding"/>
    <property type="evidence" value="ECO:0007669"/>
    <property type="project" value="UniProtKB-KW"/>
</dbReference>
<evidence type="ECO:0000256" key="5">
    <source>
        <dbReference type="ARBA" id="ARBA00022741"/>
    </source>
</evidence>
<dbReference type="PANTHER" id="PTHR24421:SF10">
    <property type="entry name" value="NITRATE_NITRITE SENSOR PROTEIN NARQ"/>
    <property type="match status" value="1"/>
</dbReference>
<evidence type="ECO:0000256" key="4">
    <source>
        <dbReference type="ARBA" id="ARBA00022679"/>
    </source>
</evidence>
<dbReference type="InterPro" id="IPR050482">
    <property type="entry name" value="Sensor_HK_TwoCompSys"/>
</dbReference>
<dbReference type="EMBL" id="PYGE01000011">
    <property type="protein sequence ID" value="PSL02147.1"/>
    <property type="molecule type" value="Genomic_DNA"/>
</dbReference>
<evidence type="ECO:0000256" key="1">
    <source>
        <dbReference type="ARBA" id="ARBA00000085"/>
    </source>
</evidence>
<feature type="domain" description="Histidine kinase/HSP90-like ATPase" evidence="10">
    <location>
        <begin position="308"/>
        <end position="397"/>
    </location>
</feature>
<keyword evidence="9" id="KW-1133">Transmembrane helix</keyword>
<comment type="catalytic activity">
    <reaction evidence="1">
        <text>ATP + protein L-histidine = ADP + protein N-phospho-L-histidine.</text>
        <dbReference type="EC" id="2.7.13.3"/>
    </reaction>
</comment>
<evidence type="ECO:0000256" key="6">
    <source>
        <dbReference type="ARBA" id="ARBA00022777"/>
    </source>
</evidence>
<dbReference type="Proteomes" id="UP000243528">
    <property type="component" value="Unassembled WGS sequence"/>
</dbReference>
<feature type="domain" description="Signal transduction histidine kinase subgroup 3 dimerisation and phosphoacceptor" evidence="11">
    <location>
        <begin position="192"/>
        <end position="257"/>
    </location>
</feature>
<dbReference type="SUPFAM" id="SSF55874">
    <property type="entry name" value="ATPase domain of HSP90 chaperone/DNA topoisomerase II/histidine kinase"/>
    <property type="match status" value="1"/>
</dbReference>
<keyword evidence="4" id="KW-0808">Transferase</keyword>
<dbReference type="EC" id="2.7.13.3" evidence="2"/>
<dbReference type="InterPro" id="IPR055558">
    <property type="entry name" value="DUF7134"/>
</dbReference>
<keyword evidence="9" id="KW-0472">Membrane</keyword>
<name>A0A2P8DY79_9ACTN</name>